<dbReference type="PROSITE" id="PS50053">
    <property type="entry name" value="UBIQUITIN_2"/>
    <property type="match status" value="1"/>
</dbReference>
<name>A0AAD4RW16_9MAGN</name>
<evidence type="ECO:0000313" key="3">
    <source>
        <dbReference type="Proteomes" id="UP001202328"/>
    </source>
</evidence>
<feature type="domain" description="Ubiquitin-like" evidence="1">
    <location>
        <begin position="1"/>
        <end position="47"/>
    </location>
</feature>
<evidence type="ECO:0000313" key="2">
    <source>
        <dbReference type="EMBL" id="KAI3834858.1"/>
    </source>
</evidence>
<gene>
    <name evidence="2" type="ORF">MKW98_015971</name>
</gene>
<accession>A0AAD4RW16</accession>
<proteinExistence type="predicted"/>
<evidence type="ECO:0000259" key="1">
    <source>
        <dbReference type="PROSITE" id="PS50053"/>
    </source>
</evidence>
<sequence length="163" mass="18671">MEIGFSESVLEIKQKIEQDLGIEVPTQNIRVYGLELIDGLDMGDYPIIGEGTRIDLNIKKKELVIEIDPYRIQIVLMISKWKTIIEVDRTEMMNENYRSLCEYGICQRSEVSEFYRNVNHPTRSDQPSAKRLSLVVQTTAVLNSCSRTSNGQYYSVQTGRDGT</sequence>
<comment type="caution">
    <text evidence="2">The sequence shown here is derived from an EMBL/GenBank/DDBJ whole genome shotgun (WGS) entry which is preliminary data.</text>
</comment>
<dbReference type="SUPFAM" id="SSF54236">
    <property type="entry name" value="Ubiquitin-like"/>
    <property type="match status" value="1"/>
</dbReference>
<reference evidence="2" key="1">
    <citation type="submission" date="2022-04" db="EMBL/GenBank/DDBJ databases">
        <title>A functionally conserved STORR gene fusion in Papaver species that diverged 16.8 million years ago.</title>
        <authorList>
            <person name="Catania T."/>
        </authorList>
    </citation>
    <scope>NUCLEOTIDE SEQUENCE</scope>
    <source>
        <strain evidence="2">S-188037</strain>
    </source>
</reference>
<protein>
    <recommendedName>
        <fullName evidence="1">Ubiquitin-like domain-containing protein</fullName>
    </recommendedName>
</protein>
<organism evidence="2 3">
    <name type="scientific">Papaver atlanticum</name>
    <dbReference type="NCBI Taxonomy" id="357466"/>
    <lineage>
        <taxon>Eukaryota</taxon>
        <taxon>Viridiplantae</taxon>
        <taxon>Streptophyta</taxon>
        <taxon>Embryophyta</taxon>
        <taxon>Tracheophyta</taxon>
        <taxon>Spermatophyta</taxon>
        <taxon>Magnoliopsida</taxon>
        <taxon>Ranunculales</taxon>
        <taxon>Papaveraceae</taxon>
        <taxon>Papaveroideae</taxon>
        <taxon>Papaver</taxon>
    </lineage>
</organism>
<dbReference type="InterPro" id="IPR000626">
    <property type="entry name" value="Ubiquitin-like_dom"/>
</dbReference>
<dbReference type="EMBL" id="JAJJMB010017781">
    <property type="protein sequence ID" value="KAI3834858.1"/>
    <property type="molecule type" value="Genomic_DNA"/>
</dbReference>
<dbReference type="AlphaFoldDB" id="A0AAD4RW16"/>
<keyword evidence="3" id="KW-1185">Reference proteome</keyword>
<dbReference type="Pfam" id="PF00240">
    <property type="entry name" value="ubiquitin"/>
    <property type="match status" value="1"/>
</dbReference>
<dbReference type="Proteomes" id="UP001202328">
    <property type="component" value="Unassembled WGS sequence"/>
</dbReference>
<dbReference type="InterPro" id="IPR029071">
    <property type="entry name" value="Ubiquitin-like_domsf"/>
</dbReference>